<evidence type="ECO:0000313" key="7">
    <source>
        <dbReference type="Proteomes" id="UP000240400"/>
    </source>
</evidence>
<reference evidence="6 7" key="1">
    <citation type="journal article" date="2016" name="Front. Microbiol.">
        <title>Comprehensive Phylogenetic Analysis of Bovine Non-aureus Staphylococci Species Based on Whole-Genome Sequencing.</title>
        <authorList>
            <person name="Naushad S."/>
            <person name="Barkema H.W."/>
            <person name="Luby C."/>
            <person name="Condas L.A."/>
            <person name="Nobrega D.B."/>
            <person name="Carson D.A."/>
            <person name="De Buck J."/>
        </authorList>
    </citation>
    <scope>NUCLEOTIDE SEQUENCE [LARGE SCALE GENOMIC DNA]</scope>
    <source>
        <strain evidence="6 7">SNUC 4337</strain>
    </source>
</reference>
<dbReference type="Pfam" id="PF21258">
    <property type="entry name" value="Glyco_hydro_120_ins"/>
    <property type="match status" value="1"/>
</dbReference>
<feature type="domain" description="Right handed beta helix" evidence="4">
    <location>
        <begin position="309"/>
        <end position="435"/>
    </location>
</feature>
<dbReference type="RefSeq" id="WP_107643975.1">
    <property type="nucleotide sequence ID" value="NZ_CATLAD010000001.1"/>
</dbReference>
<dbReference type="PANTHER" id="PTHR40088">
    <property type="entry name" value="PECTATE LYASE (EUROFUNG)"/>
    <property type="match status" value="1"/>
</dbReference>
<evidence type="ECO:0000259" key="5">
    <source>
        <dbReference type="Pfam" id="PF21258"/>
    </source>
</evidence>
<comment type="caution">
    <text evidence="6">The sequence shown here is derived from an EMBL/GenBank/DDBJ whole genome shotgun (WGS) entry which is preliminary data.</text>
</comment>
<evidence type="ECO:0000259" key="4">
    <source>
        <dbReference type="Pfam" id="PF13229"/>
    </source>
</evidence>
<keyword evidence="3" id="KW-0732">Signal</keyword>
<protein>
    <submittedName>
        <fullName evidence="6">Uncharacterized protein</fullName>
    </submittedName>
</protein>
<accession>A0A2T4SD65</accession>
<dbReference type="EMBL" id="PZHR01000007">
    <property type="protein sequence ID" value="PTK60341.1"/>
    <property type="molecule type" value="Genomic_DNA"/>
</dbReference>
<dbReference type="PANTHER" id="PTHR40088:SF2">
    <property type="entry name" value="SECRETED SUGAR HYDROLASE"/>
    <property type="match status" value="1"/>
</dbReference>
<sequence length="650" mass="73921">MNHLIHVSKNGSDYGLGTASSPFLTIDKGASIALPGDTVIVHEGVYREAIKHINSGSSEKRRITFKAADNEKVTIKGSEIINNWKHVEQNIWKVDINNQYFNGFNPFGTKLFGDWLVVDNGKTLGQVYINGQALFEVNDFNNVRNPKTVNEILDHWTNKLVSFDYTNESKYVWYAEIQEDTTTVYANFQDYNPNNELIEFNIRPHVFCPNKSHTNYITIQNFEIAHAATQWSPPTANQTGIIDTHWSKNWIIENNHIHNSMCSAISIGKEISTGDNFNTYRKDKPGYQYQIETVFKSVNSDWNKETIGSHIIRNNVIHDCGQNAIVGHLGSAFSFIYNNHIYNIGNRREFFGHEIAGIKLHAALDTQVYNNYVHHCSLGMWFDWQTQGTRISKNIFAHNTRDLFVEVSSGPYLVDNNILTADYALDNHAQGGAYINNIISGEIVHKLMLDRATPYHVPHSTLISGFAPVYGGDDRFYNNIFIGKNGIKNIGTSIFNDYTASLKEYIDLVSQEEGDHEAFHKIKQPVFINHNAYFNQAEHFDREQSFIQDNAFNPNLNIQEDNSGVYLDMTIPESLLNFKGDIHSTYSLPKVRLVDADFEDIDGSPLTLSSDLLNHSRIDMATLGPIQQLRVGKNHILLWEKDNNTKNSID</sequence>
<dbReference type="InterPro" id="IPR052052">
    <property type="entry name" value="Polysaccharide_Lyase_9"/>
</dbReference>
<dbReference type="AlphaFoldDB" id="A0A2T4SD65"/>
<evidence type="ECO:0000256" key="1">
    <source>
        <dbReference type="ARBA" id="ARBA00004613"/>
    </source>
</evidence>
<dbReference type="GO" id="GO:0016837">
    <property type="term" value="F:carbon-oxygen lyase activity, acting on polysaccharides"/>
    <property type="evidence" value="ECO:0007669"/>
    <property type="project" value="TreeGrafter"/>
</dbReference>
<dbReference type="Pfam" id="PF13229">
    <property type="entry name" value="Beta_helix"/>
    <property type="match status" value="1"/>
</dbReference>
<dbReference type="Proteomes" id="UP000240400">
    <property type="component" value="Unassembled WGS sequence"/>
</dbReference>
<comment type="subcellular location">
    <subcellularLocation>
        <location evidence="1">Secreted</location>
    </subcellularLocation>
</comment>
<dbReference type="InterPro" id="IPR012334">
    <property type="entry name" value="Pectin_lyas_fold"/>
</dbReference>
<dbReference type="SUPFAM" id="SSF51126">
    <property type="entry name" value="Pectin lyase-like"/>
    <property type="match status" value="1"/>
</dbReference>
<evidence type="ECO:0000256" key="3">
    <source>
        <dbReference type="ARBA" id="ARBA00022729"/>
    </source>
</evidence>
<dbReference type="InterPro" id="IPR011050">
    <property type="entry name" value="Pectin_lyase_fold/virulence"/>
</dbReference>
<dbReference type="Gene3D" id="2.160.20.10">
    <property type="entry name" value="Single-stranded right-handed beta-helix, Pectin lyase-like"/>
    <property type="match status" value="1"/>
</dbReference>
<gene>
    <name evidence="6" type="ORF">BUZ61_02595</name>
</gene>
<dbReference type="Gene3D" id="2.60.40.1180">
    <property type="entry name" value="Golgi alpha-mannosidase II"/>
    <property type="match status" value="1"/>
</dbReference>
<name>A0A2T4SD65_9STAP</name>
<feature type="domain" description="Glycoside hydrolase 120 insertion" evidence="5">
    <location>
        <begin position="81"/>
        <end position="199"/>
    </location>
</feature>
<dbReference type="GO" id="GO:0005576">
    <property type="term" value="C:extracellular region"/>
    <property type="evidence" value="ECO:0007669"/>
    <property type="project" value="UniProtKB-SubCell"/>
</dbReference>
<dbReference type="OrthoDB" id="9765222at2"/>
<keyword evidence="2" id="KW-0964">Secreted</keyword>
<dbReference type="InterPro" id="IPR049169">
    <property type="entry name" value="Glyco_hydro_120_ins"/>
</dbReference>
<dbReference type="InterPro" id="IPR039448">
    <property type="entry name" value="Beta_helix"/>
</dbReference>
<dbReference type="SMART" id="SM00710">
    <property type="entry name" value="PbH1"/>
    <property type="match status" value="7"/>
</dbReference>
<dbReference type="InterPro" id="IPR013780">
    <property type="entry name" value="Glyco_hydro_b"/>
</dbReference>
<organism evidence="6 7">
    <name type="scientific">Staphylococcus nepalensis</name>
    <dbReference type="NCBI Taxonomy" id="214473"/>
    <lineage>
        <taxon>Bacteria</taxon>
        <taxon>Bacillati</taxon>
        <taxon>Bacillota</taxon>
        <taxon>Bacilli</taxon>
        <taxon>Bacillales</taxon>
        <taxon>Staphylococcaceae</taxon>
        <taxon>Staphylococcus</taxon>
    </lineage>
</organism>
<dbReference type="InterPro" id="IPR006626">
    <property type="entry name" value="PbH1"/>
</dbReference>
<proteinExistence type="predicted"/>
<evidence type="ECO:0000313" key="6">
    <source>
        <dbReference type="EMBL" id="PTK60341.1"/>
    </source>
</evidence>
<evidence type="ECO:0000256" key="2">
    <source>
        <dbReference type="ARBA" id="ARBA00022525"/>
    </source>
</evidence>